<dbReference type="PANTHER" id="PTHR46222">
    <property type="entry name" value="PEPTIDYL-PROLYL CIS-TRANS ISOMERASE FKBP7/14"/>
    <property type="match status" value="1"/>
</dbReference>
<dbReference type="EMBL" id="CACVKT020007531">
    <property type="protein sequence ID" value="CAC5408367.1"/>
    <property type="molecule type" value="Genomic_DNA"/>
</dbReference>
<keyword evidence="7 10" id="KW-0697">Rotamase</keyword>
<dbReference type="GO" id="GO:0005783">
    <property type="term" value="C:endoplasmic reticulum"/>
    <property type="evidence" value="ECO:0007669"/>
    <property type="project" value="UniProtKB-ARBA"/>
</dbReference>
<evidence type="ECO:0000256" key="1">
    <source>
        <dbReference type="ARBA" id="ARBA00000971"/>
    </source>
</evidence>
<evidence type="ECO:0000256" key="11">
    <source>
        <dbReference type="SAM" id="MobiDB-lite"/>
    </source>
</evidence>
<dbReference type="PROSITE" id="PS50222">
    <property type="entry name" value="EF_HAND_2"/>
    <property type="match status" value="1"/>
</dbReference>
<keyword evidence="9 10" id="KW-0413">Isomerase</keyword>
<reference evidence="15 16" key="1">
    <citation type="submission" date="2020-06" db="EMBL/GenBank/DDBJ databases">
        <authorList>
            <person name="Li R."/>
            <person name="Bekaert M."/>
        </authorList>
    </citation>
    <scope>NUCLEOTIDE SEQUENCE [LARGE SCALE GENOMIC DNA]</scope>
    <source>
        <strain evidence="16">wild</strain>
    </source>
</reference>
<evidence type="ECO:0000313" key="16">
    <source>
        <dbReference type="Proteomes" id="UP000507470"/>
    </source>
</evidence>
<keyword evidence="3 12" id="KW-0732">Signal</keyword>
<sequence>MRSELIICLGLAVISTIYAQAGESGLNIEVIQAPPPDCARKVKKHDMVVLHYEGYFENGTKFDSSRERVGAVPFQFQLGLGAVIKGWEQGLLDMCANEKRRLTIPSHLAYGEKGSGEVIPPNANLMFEIELLQVHDGPKPPNVFGMIDIDNDKFLTRDELIMYLSHQAVQQGIPVDLASQQQQKVLHDLFETEDKDKDGKISHEEFTGPKHDEL</sequence>
<evidence type="ECO:0000256" key="12">
    <source>
        <dbReference type="SAM" id="SignalP"/>
    </source>
</evidence>
<dbReference type="InterPro" id="IPR002048">
    <property type="entry name" value="EF_hand_dom"/>
</dbReference>
<evidence type="ECO:0000256" key="4">
    <source>
        <dbReference type="ARBA" id="ARBA00022737"/>
    </source>
</evidence>
<proteinExistence type="predicted"/>
<dbReference type="PROSITE" id="PS50059">
    <property type="entry name" value="FKBP_PPIASE"/>
    <property type="match status" value="1"/>
</dbReference>
<dbReference type="AlphaFoldDB" id="A0A6J8DKX0"/>
<protein>
    <recommendedName>
        <fullName evidence="2 10">peptidylprolyl isomerase</fullName>
        <ecNumber evidence="2 10">5.2.1.8</ecNumber>
    </recommendedName>
</protein>
<evidence type="ECO:0000256" key="8">
    <source>
        <dbReference type="ARBA" id="ARBA00023180"/>
    </source>
</evidence>
<dbReference type="Gene3D" id="1.10.238.10">
    <property type="entry name" value="EF-hand"/>
    <property type="match status" value="1"/>
</dbReference>
<evidence type="ECO:0000256" key="7">
    <source>
        <dbReference type="ARBA" id="ARBA00023110"/>
    </source>
</evidence>
<feature type="signal peptide" evidence="12">
    <location>
        <begin position="1"/>
        <end position="19"/>
    </location>
</feature>
<dbReference type="CDD" id="cd00051">
    <property type="entry name" value="EFh"/>
    <property type="match status" value="1"/>
</dbReference>
<dbReference type="InterPro" id="IPR052273">
    <property type="entry name" value="PPIase_FKBP"/>
</dbReference>
<dbReference type="FunFam" id="3.10.50.40:FF:000006">
    <property type="entry name" value="Peptidyl-prolyl cis-trans isomerase"/>
    <property type="match status" value="1"/>
</dbReference>
<feature type="chain" id="PRO_5026992987" description="peptidylprolyl isomerase" evidence="12">
    <location>
        <begin position="20"/>
        <end position="214"/>
    </location>
</feature>
<evidence type="ECO:0000256" key="9">
    <source>
        <dbReference type="ARBA" id="ARBA00023235"/>
    </source>
</evidence>
<evidence type="ECO:0000256" key="2">
    <source>
        <dbReference type="ARBA" id="ARBA00013194"/>
    </source>
</evidence>
<dbReference type="SUPFAM" id="SSF54534">
    <property type="entry name" value="FKBP-like"/>
    <property type="match status" value="1"/>
</dbReference>
<dbReference type="InterPro" id="IPR001179">
    <property type="entry name" value="PPIase_FKBP_dom"/>
</dbReference>
<dbReference type="InterPro" id="IPR011992">
    <property type="entry name" value="EF-hand-dom_pair"/>
</dbReference>
<feature type="region of interest" description="Disordered" evidence="11">
    <location>
        <begin position="191"/>
        <end position="214"/>
    </location>
</feature>
<dbReference type="PROSITE" id="PS00018">
    <property type="entry name" value="EF_HAND_1"/>
    <property type="match status" value="2"/>
</dbReference>
<keyword evidence="4" id="KW-0677">Repeat</keyword>
<evidence type="ECO:0000259" key="13">
    <source>
        <dbReference type="PROSITE" id="PS50059"/>
    </source>
</evidence>
<dbReference type="PANTHER" id="PTHR46222:SF3">
    <property type="entry name" value="PEPTIDYLPROLYL ISOMERASE"/>
    <property type="match status" value="1"/>
</dbReference>
<dbReference type="GO" id="GO:0003755">
    <property type="term" value="F:peptidyl-prolyl cis-trans isomerase activity"/>
    <property type="evidence" value="ECO:0007669"/>
    <property type="project" value="UniProtKB-KW"/>
</dbReference>
<evidence type="ECO:0000256" key="5">
    <source>
        <dbReference type="ARBA" id="ARBA00022824"/>
    </source>
</evidence>
<evidence type="ECO:0000256" key="3">
    <source>
        <dbReference type="ARBA" id="ARBA00022729"/>
    </source>
</evidence>
<keyword evidence="6" id="KW-0106">Calcium</keyword>
<evidence type="ECO:0000259" key="14">
    <source>
        <dbReference type="PROSITE" id="PS50222"/>
    </source>
</evidence>
<dbReference type="InterPro" id="IPR046357">
    <property type="entry name" value="PPIase_dom_sf"/>
</dbReference>
<feature type="domain" description="PPIase FKBP-type" evidence="13">
    <location>
        <begin position="45"/>
        <end position="135"/>
    </location>
</feature>
<dbReference type="Pfam" id="PF00254">
    <property type="entry name" value="FKBP_C"/>
    <property type="match status" value="1"/>
</dbReference>
<evidence type="ECO:0000256" key="6">
    <source>
        <dbReference type="ARBA" id="ARBA00022837"/>
    </source>
</evidence>
<keyword evidence="8" id="KW-0325">Glycoprotein</keyword>
<feature type="domain" description="EF-hand" evidence="14">
    <location>
        <begin position="181"/>
        <end position="214"/>
    </location>
</feature>
<keyword evidence="5" id="KW-0256">Endoplasmic reticulum</keyword>
<organism evidence="15 16">
    <name type="scientific">Mytilus coruscus</name>
    <name type="common">Sea mussel</name>
    <dbReference type="NCBI Taxonomy" id="42192"/>
    <lineage>
        <taxon>Eukaryota</taxon>
        <taxon>Metazoa</taxon>
        <taxon>Spiralia</taxon>
        <taxon>Lophotrochozoa</taxon>
        <taxon>Mollusca</taxon>
        <taxon>Bivalvia</taxon>
        <taxon>Autobranchia</taxon>
        <taxon>Pteriomorphia</taxon>
        <taxon>Mytilida</taxon>
        <taxon>Mytiloidea</taxon>
        <taxon>Mytilidae</taxon>
        <taxon>Mytilinae</taxon>
        <taxon>Mytilus</taxon>
    </lineage>
</organism>
<dbReference type="Pfam" id="PF13499">
    <property type="entry name" value="EF-hand_7"/>
    <property type="match status" value="1"/>
</dbReference>
<evidence type="ECO:0000256" key="10">
    <source>
        <dbReference type="PROSITE-ProRule" id="PRU00277"/>
    </source>
</evidence>
<comment type="catalytic activity">
    <reaction evidence="1 10">
        <text>[protein]-peptidylproline (omega=180) = [protein]-peptidylproline (omega=0)</text>
        <dbReference type="Rhea" id="RHEA:16237"/>
        <dbReference type="Rhea" id="RHEA-COMP:10747"/>
        <dbReference type="Rhea" id="RHEA-COMP:10748"/>
        <dbReference type="ChEBI" id="CHEBI:83833"/>
        <dbReference type="ChEBI" id="CHEBI:83834"/>
        <dbReference type="EC" id="5.2.1.8"/>
    </reaction>
</comment>
<dbReference type="OrthoDB" id="1902587at2759"/>
<dbReference type="SUPFAM" id="SSF47473">
    <property type="entry name" value="EF-hand"/>
    <property type="match status" value="1"/>
</dbReference>
<name>A0A6J8DKX0_MYTCO</name>
<dbReference type="InterPro" id="IPR018247">
    <property type="entry name" value="EF_Hand_1_Ca_BS"/>
</dbReference>
<evidence type="ECO:0000313" key="15">
    <source>
        <dbReference type="EMBL" id="CAC5408367.1"/>
    </source>
</evidence>
<dbReference type="GO" id="GO:0005509">
    <property type="term" value="F:calcium ion binding"/>
    <property type="evidence" value="ECO:0007669"/>
    <property type="project" value="InterPro"/>
</dbReference>
<dbReference type="Proteomes" id="UP000507470">
    <property type="component" value="Unassembled WGS sequence"/>
</dbReference>
<gene>
    <name evidence="15" type="ORF">MCOR_41769</name>
</gene>
<accession>A0A6J8DKX0</accession>
<dbReference type="EC" id="5.2.1.8" evidence="2 10"/>
<keyword evidence="16" id="KW-1185">Reference proteome</keyword>
<dbReference type="Gene3D" id="3.10.50.40">
    <property type="match status" value="1"/>
</dbReference>